<name>A0A0E9VIA0_ANGAN</name>
<accession>A0A0E9VIA0</accession>
<sequence>MNKHTTVRMQNGKHPVQVQATGIPHPTANS</sequence>
<reference evidence="2" key="2">
    <citation type="journal article" date="2015" name="Fish Shellfish Immunol.">
        <title>Early steps in the European eel (Anguilla anguilla)-Vibrio vulnificus interaction in the gills: Role of the RtxA13 toxin.</title>
        <authorList>
            <person name="Callol A."/>
            <person name="Pajuelo D."/>
            <person name="Ebbesson L."/>
            <person name="Teles M."/>
            <person name="MacKenzie S."/>
            <person name="Amaro C."/>
        </authorList>
    </citation>
    <scope>NUCLEOTIDE SEQUENCE</scope>
</reference>
<protein>
    <submittedName>
        <fullName evidence="2">Uncharacterized protein</fullName>
    </submittedName>
</protein>
<feature type="region of interest" description="Disordered" evidence="1">
    <location>
        <begin position="1"/>
        <end position="30"/>
    </location>
</feature>
<evidence type="ECO:0000313" key="2">
    <source>
        <dbReference type="EMBL" id="JAH76953.1"/>
    </source>
</evidence>
<proteinExistence type="predicted"/>
<dbReference type="EMBL" id="GBXM01031624">
    <property type="protein sequence ID" value="JAH76953.1"/>
    <property type="molecule type" value="Transcribed_RNA"/>
</dbReference>
<organism evidence="2">
    <name type="scientific">Anguilla anguilla</name>
    <name type="common">European freshwater eel</name>
    <name type="synonym">Muraena anguilla</name>
    <dbReference type="NCBI Taxonomy" id="7936"/>
    <lineage>
        <taxon>Eukaryota</taxon>
        <taxon>Metazoa</taxon>
        <taxon>Chordata</taxon>
        <taxon>Craniata</taxon>
        <taxon>Vertebrata</taxon>
        <taxon>Euteleostomi</taxon>
        <taxon>Actinopterygii</taxon>
        <taxon>Neopterygii</taxon>
        <taxon>Teleostei</taxon>
        <taxon>Anguilliformes</taxon>
        <taxon>Anguillidae</taxon>
        <taxon>Anguilla</taxon>
    </lineage>
</organism>
<evidence type="ECO:0000256" key="1">
    <source>
        <dbReference type="SAM" id="MobiDB-lite"/>
    </source>
</evidence>
<dbReference type="AlphaFoldDB" id="A0A0E9VIA0"/>
<reference evidence="2" key="1">
    <citation type="submission" date="2014-11" db="EMBL/GenBank/DDBJ databases">
        <authorList>
            <person name="Amaro Gonzalez C."/>
        </authorList>
    </citation>
    <scope>NUCLEOTIDE SEQUENCE</scope>
</reference>